<feature type="transmembrane region" description="Helical" evidence="2">
    <location>
        <begin position="535"/>
        <end position="552"/>
    </location>
</feature>
<keyword evidence="3" id="KW-0732">Signal</keyword>
<feature type="transmembrane region" description="Helical" evidence="2">
    <location>
        <begin position="507"/>
        <end position="529"/>
    </location>
</feature>
<gene>
    <name evidence="6" type="ORF">KM92DES2_20439</name>
</gene>
<dbReference type="AlphaFoldDB" id="A0A212KKX9"/>
<evidence type="ECO:0000256" key="2">
    <source>
        <dbReference type="SAM" id="Phobius"/>
    </source>
</evidence>
<feature type="chain" id="PRO_5013278995" evidence="3">
    <location>
        <begin position="35"/>
        <end position="688"/>
    </location>
</feature>
<feature type="transmembrane region" description="Helical" evidence="2">
    <location>
        <begin position="276"/>
        <end position="294"/>
    </location>
</feature>
<feature type="transmembrane region" description="Helical" evidence="2">
    <location>
        <begin position="440"/>
        <end position="462"/>
    </location>
</feature>
<feature type="domain" description="DUF2207" evidence="4">
    <location>
        <begin position="37"/>
        <end position="227"/>
    </location>
</feature>
<sequence length="688" mass="74583">MHTPNASSWFTRRIALTVCALLLCIHAMCLAAYAQERIESFASTVTIHQDGSMHVREAIVVQAEGNQIKKGIYRELPLLYSGPANYSGTVPFAVTSASLDGVPLNPVETEVRGDYIRVLMRGKEPLSTGQHRFVLEYDTSLHLRFYESNGELNWNATGVWGFPILDASCRVILPKGVAVEQTAAWAGLPGSRNSDHITIGRPQTNEASFTLASTLEPDTQLTVAVAFDRQSIADPVLPLALQQQREDEALELARQEEERVIRERGLLFEVLYDNPLLPAQCLAFCAVFLYYFLLWQRLGIDPPKGAIFPRYYPPKAVQWSKKSAAEATPQVLSPLAVEFLYKSARISGRGLAATFLALAFKGLCRISKADAKTYALELPAASNGRTEGLTAEEQTVYRELVHSTGKGEKLLLRPKNEDVRSIFNAARANLKQNFKGAWQLNTWVAVLGWFLVLPLAFAASFWEVDPSVLTPDSSQLPLILLLLAVCMAFCAALALPLLLVRQQAKSLLATLGLMALPLAGIAAVGLQFYFYDLGWLLLLLMIITSIVFTAVIKAPSPAARAVLDEIEGLAIYMRTAELPRMEQVSAQDEKPENTPEVFRRLLPYALVLGLEKTWCNRFAEQLQAAALEDSGVDVALVHGHDGWSDFSNGFGSAVSASSASAESSSASGFSSGGGGSGSGSGGGGGGGL</sequence>
<feature type="transmembrane region" description="Helical" evidence="2">
    <location>
        <begin position="474"/>
        <end position="500"/>
    </location>
</feature>
<feature type="compositionally biased region" description="Gly residues" evidence="1">
    <location>
        <begin position="670"/>
        <end position="688"/>
    </location>
</feature>
<name>A0A212KKX9_9BACT</name>
<dbReference type="RefSeq" id="WP_227118376.1">
    <property type="nucleotide sequence ID" value="NZ_LT598928.1"/>
</dbReference>
<dbReference type="Pfam" id="PF20990">
    <property type="entry name" value="DUF2207_C"/>
    <property type="match status" value="1"/>
</dbReference>
<keyword evidence="2" id="KW-0812">Transmembrane</keyword>
<dbReference type="Pfam" id="PF09972">
    <property type="entry name" value="DUF2207"/>
    <property type="match status" value="1"/>
</dbReference>
<evidence type="ECO:0000256" key="1">
    <source>
        <dbReference type="SAM" id="MobiDB-lite"/>
    </source>
</evidence>
<protein>
    <submittedName>
        <fullName evidence="6">Putative Membrane-like protein</fullName>
    </submittedName>
</protein>
<proteinExistence type="predicted"/>
<dbReference type="EMBL" id="FLUP01000002">
    <property type="protein sequence ID" value="SBW12324.1"/>
    <property type="molecule type" value="Genomic_DNA"/>
</dbReference>
<reference evidence="6" key="1">
    <citation type="submission" date="2016-04" db="EMBL/GenBank/DDBJ databases">
        <authorList>
            <person name="Evans L.H."/>
            <person name="Alamgir A."/>
            <person name="Owens N."/>
            <person name="Weber N.D."/>
            <person name="Virtaneva K."/>
            <person name="Barbian K."/>
            <person name="Babar A."/>
            <person name="Rosenke K."/>
        </authorList>
    </citation>
    <scope>NUCLEOTIDE SEQUENCE</scope>
    <source>
        <strain evidence="6">92-2</strain>
    </source>
</reference>
<evidence type="ECO:0000259" key="5">
    <source>
        <dbReference type="Pfam" id="PF20990"/>
    </source>
</evidence>
<accession>A0A212KKX9</accession>
<dbReference type="InterPro" id="IPR018702">
    <property type="entry name" value="DUF2207"/>
</dbReference>
<evidence type="ECO:0000259" key="4">
    <source>
        <dbReference type="Pfam" id="PF09972"/>
    </source>
</evidence>
<feature type="region of interest" description="Disordered" evidence="1">
    <location>
        <begin position="662"/>
        <end position="688"/>
    </location>
</feature>
<feature type="signal peptide" evidence="3">
    <location>
        <begin position="1"/>
        <end position="34"/>
    </location>
</feature>
<keyword evidence="2" id="KW-1133">Transmembrane helix</keyword>
<evidence type="ECO:0000313" key="6">
    <source>
        <dbReference type="EMBL" id="SBW12324.1"/>
    </source>
</evidence>
<feature type="domain" description="Predicted membrane protein YciQ-like C-terminal" evidence="5">
    <location>
        <begin position="328"/>
        <end position="618"/>
    </location>
</feature>
<organism evidence="6">
    <name type="scientific">uncultured Desulfovibrio sp</name>
    <dbReference type="NCBI Taxonomy" id="167968"/>
    <lineage>
        <taxon>Bacteria</taxon>
        <taxon>Pseudomonadati</taxon>
        <taxon>Thermodesulfobacteriota</taxon>
        <taxon>Desulfovibrionia</taxon>
        <taxon>Desulfovibrionales</taxon>
        <taxon>Desulfovibrionaceae</taxon>
        <taxon>Desulfovibrio</taxon>
        <taxon>environmental samples</taxon>
    </lineage>
</organism>
<evidence type="ECO:0000256" key="3">
    <source>
        <dbReference type="SAM" id="SignalP"/>
    </source>
</evidence>
<dbReference type="InterPro" id="IPR048389">
    <property type="entry name" value="YciQ-like_C"/>
</dbReference>
<keyword evidence="2" id="KW-0472">Membrane</keyword>